<reference evidence="10 11" key="1">
    <citation type="submission" date="2024-05" db="EMBL/GenBank/DDBJ databases">
        <authorList>
            <person name="Wallberg A."/>
        </authorList>
    </citation>
    <scope>NUCLEOTIDE SEQUENCE [LARGE SCALE GENOMIC DNA]</scope>
</reference>
<keyword evidence="6 8" id="KW-0472">Membrane</keyword>
<comment type="subcellular location">
    <subcellularLocation>
        <location evidence="1">Membrane</location>
        <topology evidence="1">Multi-pass membrane protein</topology>
    </subcellularLocation>
</comment>
<feature type="domain" description="Potassium channel" evidence="9">
    <location>
        <begin position="185"/>
        <end position="249"/>
    </location>
</feature>
<dbReference type="Proteomes" id="UP001497623">
    <property type="component" value="Unassembled WGS sequence"/>
</dbReference>
<keyword evidence="7" id="KW-0407">Ion channel</keyword>
<evidence type="ECO:0000256" key="2">
    <source>
        <dbReference type="ARBA" id="ARBA00022448"/>
    </source>
</evidence>
<dbReference type="InterPro" id="IPR013099">
    <property type="entry name" value="K_chnl_dom"/>
</dbReference>
<evidence type="ECO:0000259" key="9">
    <source>
        <dbReference type="Pfam" id="PF07885"/>
    </source>
</evidence>
<dbReference type="PANTHER" id="PTHR11003:SF291">
    <property type="entry name" value="IP11374P"/>
    <property type="match status" value="1"/>
</dbReference>
<dbReference type="PANTHER" id="PTHR11003">
    <property type="entry name" value="POTASSIUM CHANNEL, SUBFAMILY K"/>
    <property type="match status" value="1"/>
</dbReference>
<keyword evidence="2" id="KW-0813">Transport</keyword>
<gene>
    <name evidence="10" type="ORF">MNOR_LOCUS2475</name>
</gene>
<feature type="transmembrane region" description="Helical" evidence="8">
    <location>
        <begin position="292"/>
        <end position="312"/>
    </location>
</feature>
<evidence type="ECO:0000256" key="8">
    <source>
        <dbReference type="SAM" id="Phobius"/>
    </source>
</evidence>
<proteinExistence type="predicted"/>
<evidence type="ECO:0000313" key="11">
    <source>
        <dbReference type="Proteomes" id="UP001497623"/>
    </source>
</evidence>
<accession>A0AAV2PS70</accession>
<evidence type="ECO:0000256" key="6">
    <source>
        <dbReference type="ARBA" id="ARBA00023136"/>
    </source>
</evidence>
<keyword evidence="5" id="KW-0406">Ion transport</keyword>
<evidence type="ECO:0000256" key="1">
    <source>
        <dbReference type="ARBA" id="ARBA00004141"/>
    </source>
</evidence>
<dbReference type="Pfam" id="PF07885">
    <property type="entry name" value="Ion_trans_2"/>
    <property type="match status" value="1"/>
</dbReference>
<keyword evidence="11" id="KW-1185">Reference proteome</keyword>
<evidence type="ECO:0000256" key="5">
    <source>
        <dbReference type="ARBA" id="ARBA00023065"/>
    </source>
</evidence>
<evidence type="ECO:0000256" key="4">
    <source>
        <dbReference type="ARBA" id="ARBA00022989"/>
    </source>
</evidence>
<organism evidence="10 11">
    <name type="scientific">Meganyctiphanes norvegica</name>
    <name type="common">Northern krill</name>
    <name type="synonym">Thysanopoda norvegica</name>
    <dbReference type="NCBI Taxonomy" id="48144"/>
    <lineage>
        <taxon>Eukaryota</taxon>
        <taxon>Metazoa</taxon>
        <taxon>Ecdysozoa</taxon>
        <taxon>Arthropoda</taxon>
        <taxon>Crustacea</taxon>
        <taxon>Multicrustacea</taxon>
        <taxon>Malacostraca</taxon>
        <taxon>Eumalacostraca</taxon>
        <taxon>Eucarida</taxon>
        <taxon>Euphausiacea</taxon>
        <taxon>Euphausiidae</taxon>
        <taxon>Meganyctiphanes</taxon>
    </lineage>
</organism>
<dbReference type="InterPro" id="IPR003280">
    <property type="entry name" value="2pore_dom_K_chnl"/>
</dbReference>
<dbReference type="GO" id="GO:0030322">
    <property type="term" value="P:stabilization of membrane potential"/>
    <property type="evidence" value="ECO:0007669"/>
    <property type="project" value="TreeGrafter"/>
</dbReference>
<feature type="transmembrane region" description="Helical" evidence="8">
    <location>
        <begin position="348"/>
        <end position="366"/>
    </location>
</feature>
<feature type="transmembrane region" description="Helical" evidence="8">
    <location>
        <begin position="38"/>
        <end position="62"/>
    </location>
</feature>
<comment type="caution">
    <text evidence="10">The sequence shown here is derived from an EMBL/GenBank/DDBJ whole genome shotgun (WGS) entry which is preliminary data.</text>
</comment>
<dbReference type="GO" id="GO:0015271">
    <property type="term" value="F:outward rectifier potassium channel activity"/>
    <property type="evidence" value="ECO:0007669"/>
    <property type="project" value="TreeGrafter"/>
</dbReference>
<keyword evidence="4 8" id="KW-1133">Transmembrane helix</keyword>
<evidence type="ECO:0000256" key="3">
    <source>
        <dbReference type="ARBA" id="ARBA00022692"/>
    </source>
</evidence>
<name>A0AAV2PS70_MEGNR</name>
<sequence>MTVQQQPGAAEGDKASGAWCCSSRCSSRSWRTGPTSALLLPLHLLMVVLLCFYIVLGAAIFIQMEGEGRTSNEPTEDTWSWVTREELVERNINKSMETILEKSQDTVIFSIFSSPRMQEALRAFRAVALTREPDLPSDLQLKALSDDVMRDLKEEISNDTKKFQTFVTRRALGFRMGKAERNTIWSSSKEPPSLPWDFWPSIMHSFCLLTTIGGGINAETPGGRAVSIMYAVIGGVLYMFVVTVWAARLNTALAHFIKMFSNAKVVDTSVSEKKSQRPTVGPRQRNPLHGGMGMLICSMATTIYTLAMSVAMGGREDYAKGLENTLLCFLLIKPPTPLPESPPEVSCFIAIVLVGHIIIVSTISIFKGVCNRWWTTWGWT</sequence>
<dbReference type="EMBL" id="CAXKWB010000762">
    <property type="protein sequence ID" value="CAL4062176.1"/>
    <property type="molecule type" value="Genomic_DNA"/>
</dbReference>
<dbReference type="SUPFAM" id="SSF81324">
    <property type="entry name" value="Voltage-gated potassium channels"/>
    <property type="match status" value="1"/>
</dbReference>
<dbReference type="GO" id="GO:0022841">
    <property type="term" value="F:potassium ion leak channel activity"/>
    <property type="evidence" value="ECO:0007669"/>
    <property type="project" value="TreeGrafter"/>
</dbReference>
<evidence type="ECO:0000256" key="7">
    <source>
        <dbReference type="ARBA" id="ARBA00023303"/>
    </source>
</evidence>
<dbReference type="GO" id="GO:0005886">
    <property type="term" value="C:plasma membrane"/>
    <property type="evidence" value="ECO:0007669"/>
    <property type="project" value="TreeGrafter"/>
</dbReference>
<protein>
    <recommendedName>
        <fullName evidence="9">Potassium channel domain-containing protein</fullName>
    </recommendedName>
</protein>
<dbReference type="Gene3D" id="1.10.287.70">
    <property type="match status" value="1"/>
</dbReference>
<dbReference type="AlphaFoldDB" id="A0AAV2PS70"/>
<feature type="transmembrane region" description="Helical" evidence="8">
    <location>
        <begin position="228"/>
        <end position="249"/>
    </location>
</feature>
<keyword evidence="3 8" id="KW-0812">Transmembrane</keyword>
<evidence type="ECO:0000313" key="10">
    <source>
        <dbReference type="EMBL" id="CAL4062176.1"/>
    </source>
</evidence>